<keyword evidence="1 2" id="KW-0732">Signal</keyword>
<protein>
    <submittedName>
        <fullName evidence="4">M23 family metallopeptidase</fullName>
        <ecNumber evidence="4">3.4.-.-</ecNumber>
    </submittedName>
</protein>
<name>A0ABT7TLM9_9MICO</name>
<sequence length="193" mass="19414">MTSIPVRRTLGAVLTLVLAVPPAAGCALVSTAVGAPAGDTSRGVEPADSVERAAPPWVWPTGSRQVLRGWEQPADDYSAGHRGLDVAAPIGTTAVAVADGTVTFAGQVGGRGVVSIDHGGGLVSTLDSVVPAVAAGSQVTRGEAVGTVAAGHCTASEACLHLGVRLQDRYVDPLPYLPAADWPVLLPESAWPG</sequence>
<dbReference type="InterPro" id="IPR011055">
    <property type="entry name" value="Dup_hybrid_motif"/>
</dbReference>
<dbReference type="InterPro" id="IPR050570">
    <property type="entry name" value="Cell_wall_metabolism_enzyme"/>
</dbReference>
<comment type="caution">
    <text evidence="4">The sequence shown here is derived from an EMBL/GenBank/DDBJ whole genome shotgun (WGS) entry which is preliminary data.</text>
</comment>
<feature type="chain" id="PRO_5047295859" evidence="2">
    <location>
        <begin position="27"/>
        <end position="193"/>
    </location>
</feature>
<accession>A0ABT7TLM9</accession>
<dbReference type="PANTHER" id="PTHR21666:SF289">
    <property type="entry name" value="L-ALA--D-GLU ENDOPEPTIDASE"/>
    <property type="match status" value="1"/>
</dbReference>
<dbReference type="EC" id="3.4.-.-" evidence="4"/>
<evidence type="ECO:0000256" key="2">
    <source>
        <dbReference type="SAM" id="SignalP"/>
    </source>
</evidence>
<dbReference type="Proteomes" id="UP001236404">
    <property type="component" value="Unassembled WGS sequence"/>
</dbReference>
<evidence type="ECO:0000259" key="3">
    <source>
        <dbReference type="Pfam" id="PF01551"/>
    </source>
</evidence>
<dbReference type="Pfam" id="PF01551">
    <property type="entry name" value="Peptidase_M23"/>
    <property type="match status" value="1"/>
</dbReference>
<evidence type="ECO:0000256" key="1">
    <source>
        <dbReference type="ARBA" id="ARBA00022729"/>
    </source>
</evidence>
<dbReference type="GO" id="GO:0016787">
    <property type="term" value="F:hydrolase activity"/>
    <property type="evidence" value="ECO:0007669"/>
    <property type="project" value="UniProtKB-KW"/>
</dbReference>
<keyword evidence="4" id="KW-0378">Hydrolase</keyword>
<dbReference type="SUPFAM" id="SSF51261">
    <property type="entry name" value="Duplicated hybrid motif"/>
    <property type="match status" value="1"/>
</dbReference>
<organism evidence="4 5">
    <name type="scientific">Curtobacterium caseinilyticum</name>
    <dbReference type="NCBI Taxonomy" id="3055137"/>
    <lineage>
        <taxon>Bacteria</taxon>
        <taxon>Bacillati</taxon>
        <taxon>Actinomycetota</taxon>
        <taxon>Actinomycetes</taxon>
        <taxon>Micrococcales</taxon>
        <taxon>Microbacteriaceae</taxon>
        <taxon>Curtobacterium</taxon>
    </lineage>
</organism>
<gene>
    <name evidence="4" type="ORF">QUG93_02220</name>
</gene>
<proteinExistence type="predicted"/>
<dbReference type="PANTHER" id="PTHR21666">
    <property type="entry name" value="PEPTIDASE-RELATED"/>
    <property type="match status" value="1"/>
</dbReference>
<dbReference type="CDD" id="cd12797">
    <property type="entry name" value="M23_peptidase"/>
    <property type="match status" value="1"/>
</dbReference>
<dbReference type="RefSeq" id="WP_289471974.1">
    <property type="nucleotide sequence ID" value="NZ_JAUCMN010000001.1"/>
</dbReference>
<evidence type="ECO:0000313" key="5">
    <source>
        <dbReference type="Proteomes" id="UP001236404"/>
    </source>
</evidence>
<dbReference type="Gene3D" id="2.70.70.10">
    <property type="entry name" value="Glucose Permease (Domain IIA)"/>
    <property type="match status" value="1"/>
</dbReference>
<feature type="signal peptide" evidence="2">
    <location>
        <begin position="1"/>
        <end position="26"/>
    </location>
</feature>
<dbReference type="EMBL" id="JAUCMN010000001">
    <property type="protein sequence ID" value="MDM7890493.1"/>
    <property type="molecule type" value="Genomic_DNA"/>
</dbReference>
<reference evidence="4 5" key="1">
    <citation type="submission" date="2023-06" db="EMBL/GenBank/DDBJ databases">
        <authorList>
            <person name="Feng G."/>
            <person name="Li J."/>
            <person name="Zhu H."/>
        </authorList>
    </citation>
    <scope>NUCLEOTIDE SEQUENCE [LARGE SCALE GENOMIC DNA]</scope>
    <source>
        <strain evidence="4 5">RHCKG28</strain>
    </source>
</reference>
<keyword evidence="5" id="KW-1185">Reference proteome</keyword>
<dbReference type="InterPro" id="IPR016047">
    <property type="entry name" value="M23ase_b-sheet_dom"/>
</dbReference>
<evidence type="ECO:0000313" key="4">
    <source>
        <dbReference type="EMBL" id="MDM7890493.1"/>
    </source>
</evidence>
<feature type="domain" description="M23ase beta-sheet core" evidence="3">
    <location>
        <begin position="80"/>
        <end position="173"/>
    </location>
</feature>